<organism evidence="1 2">
    <name type="scientific">Sphingobacterium corticibacter</name>
    <dbReference type="NCBI Taxonomy" id="2171749"/>
    <lineage>
        <taxon>Bacteria</taxon>
        <taxon>Pseudomonadati</taxon>
        <taxon>Bacteroidota</taxon>
        <taxon>Sphingobacteriia</taxon>
        <taxon>Sphingobacteriales</taxon>
        <taxon>Sphingobacteriaceae</taxon>
        <taxon>Sphingobacterium</taxon>
    </lineage>
</organism>
<dbReference type="OrthoDB" id="1495852at2"/>
<accession>A0A2T8HKE8</accession>
<reference evidence="1 2" key="1">
    <citation type="submission" date="2018-04" db="EMBL/GenBank/DDBJ databases">
        <title>Sphingobacterium cortibacter sp. nov.</title>
        <authorList>
            <person name="Li Y."/>
        </authorList>
    </citation>
    <scope>NUCLEOTIDE SEQUENCE [LARGE SCALE GENOMIC DNA]</scope>
    <source>
        <strain evidence="1 2">2c-3</strain>
    </source>
</reference>
<sequence length="186" mass="21303">MLGLAVITVVSLPLLYSSQRKDNYHDDVQYDYYTKSSNFDLSYESKIVDLESSCIPETTFEEKSFRHSLLKSIPSFIDFKELSMEVSKNLYSILNELPEEIVNMIDVDEIYTSDIGTIIMDIRMENALFSIEIGKSKIGYFAEVNDIFIYQNDGIEFNSLAITNLGGLFKDLLDLYDKQIVNAHTV</sequence>
<dbReference type="RefSeq" id="WP_116775353.1">
    <property type="nucleotide sequence ID" value="NZ_QDKG01000002.1"/>
</dbReference>
<dbReference type="EMBL" id="QDKG01000002">
    <property type="protein sequence ID" value="PVH25782.1"/>
    <property type="molecule type" value="Genomic_DNA"/>
</dbReference>
<gene>
    <name evidence="1" type="ORF">DC487_07565</name>
</gene>
<comment type="caution">
    <text evidence="1">The sequence shown here is derived from an EMBL/GenBank/DDBJ whole genome shotgun (WGS) entry which is preliminary data.</text>
</comment>
<evidence type="ECO:0000313" key="2">
    <source>
        <dbReference type="Proteomes" id="UP000245627"/>
    </source>
</evidence>
<name>A0A2T8HKE8_9SPHI</name>
<keyword evidence="2" id="KW-1185">Reference proteome</keyword>
<dbReference type="Proteomes" id="UP000245627">
    <property type="component" value="Unassembled WGS sequence"/>
</dbReference>
<dbReference type="AlphaFoldDB" id="A0A2T8HKE8"/>
<evidence type="ECO:0000313" key="1">
    <source>
        <dbReference type="EMBL" id="PVH25782.1"/>
    </source>
</evidence>
<proteinExistence type="predicted"/>
<protein>
    <submittedName>
        <fullName evidence="1">Uncharacterized protein</fullName>
    </submittedName>
</protein>